<dbReference type="EMBL" id="JAIFZO010000002">
    <property type="protein sequence ID" value="MCX4231976.1"/>
    <property type="molecule type" value="Genomic_DNA"/>
</dbReference>
<proteinExistence type="predicted"/>
<comment type="caution">
    <text evidence="2">The sequence shown here is derived from an EMBL/GenBank/DDBJ whole genome shotgun (WGS) entry which is preliminary data.</text>
</comment>
<evidence type="ECO:0000256" key="1">
    <source>
        <dbReference type="SAM" id="MobiDB-lite"/>
    </source>
</evidence>
<keyword evidence="3" id="KW-1185">Reference proteome</keyword>
<evidence type="ECO:0000313" key="3">
    <source>
        <dbReference type="Proteomes" id="UP001165590"/>
    </source>
</evidence>
<organism evidence="2 3">
    <name type="scientific">Streptomyces ortus</name>
    <dbReference type="NCBI Taxonomy" id="2867268"/>
    <lineage>
        <taxon>Bacteria</taxon>
        <taxon>Bacillati</taxon>
        <taxon>Actinomycetota</taxon>
        <taxon>Actinomycetes</taxon>
        <taxon>Kitasatosporales</taxon>
        <taxon>Streptomycetaceae</taxon>
        <taxon>Streptomyces</taxon>
    </lineage>
</organism>
<evidence type="ECO:0000313" key="2">
    <source>
        <dbReference type="EMBL" id="MCX4231976.1"/>
    </source>
</evidence>
<dbReference type="Proteomes" id="UP001165590">
    <property type="component" value="Unassembled WGS sequence"/>
</dbReference>
<name>A0ABT3V0Q9_9ACTN</name>
<reference evidence="2" key="1">
    <citation type="journal article" date="2022" name="bioRxiv">
        <title>Discovery and biosynthetic assessment of Streptomyces ortus sp nov. isolated from a deep-sea sponge.</title>
        <authorList>
            <person name="Williams S.E."/>
        </authorList>
    </citation>
    <scope>NUCLEOTIDE SEQUENCE</scope>
    <source>
        <strain evidence="2">A15ISP2-DRY2</strain>
    </source>
</reference>
<feature type="region of interest" description="Disordered" evidence="1">
    <location>
        <begin position="1"/>
        <end position="54"/>
    </location>
</feature>
<protein>
    <submittedName>
        <fullName evidence="2">Uncharacterized protein</fullName>
    </submittedName>
</protein>
<sequence length="54" mass="5802">MPEATPRAPRRDDTAADAASLERMGRMEPQPIPAPSIQPFLEPDLPPPPADPGE</sequence>
<dbReference type="RefSeq" id="WP_267025079.1">
    <property type="nucleotide sequence ID" value="NZ_JAIFZO010000002.1"/>
</dbReference>
<feature type="compositionally biased region" description="Pro residues" evidence="1">
    <location>
        <begin position="44"/>
        <end position="54"/>
    </location>
</feature>
<accession>A0ABT3V0Q9</accession>
<gene>
    <name evidence="2" type="ORF">K3769_04120</name>
</gene>